<evidence type="ECO:0000256" key="4">
    <source>
        <dbReference type="ARBA" id="ARBA00022692"/>
    </source>
</evidence>
<dbReference type="GO" id="GO:0055085">
    <property type="term" value="P:transmembrane transport"/>
    <property type="evidence" value="ECO:0007669"/>
    <property type="project" value="InterPro"/>
</dbReference>
<dbReference type="RefSeq" id="WP_003551067.1">
    <property type="nucleotide sequence ID" value="NZ_CABKOL010000106.1"/>
</dbReference>
<evidence type="ECO:0000259" key="9">
    <source>
        <dbReference type="PROSITE" id="PS50928"/>
    </source>
</evidence>
<accession>A0A6P1E0E1</accession>
<dbReference type="SUPFAM" id="SSF160964">
    <property type="entry name" value="MalF N-terminal region-like"/>
    <property type="match status" value="1"/>
</dbReference>
<evidence type="ECO:0000256" key="6">
    <source>
        <dbReference type="ARBA" id="ARBA00023136"/>
    </source>
</evidence>
<evidence type="ECO:0000313" key="11">
    <source>
        <dbReference type="Proteomes" id="UP000465035"/>
    </source>
</evidence>
<evidence type="ECO:0000256" key="1">
    <source>
        <dbReference type="ARBA" id="ARBA00004651"/>
    </source>
</evidence>
<dbReference type="GeneID" id="69056771"/>
<dbReference type="PANTHER" id="PTHR30193:SF37">
    <property type="entry name" value="INNER MEMBRANE ABC TRANSPORTER PERMEASE PROTEIN YCJO"/>
    <property type="match status" value="1"/>
</dbReference>
<feature type="transmembrane region" description="Helical" evidence="7">
    <location>
        <begin position="98"/>
        <end position="120"/>
    </location>
</feature>
<keyword evidence="5 7" id="KW-1133">Transmembrane helix</keyword>
<dbReference type="SMR" id="A0A6P1E0E1"/>
<keyword evidence="4 7" id="KW-0812">Transmembrane</keyword>
<dbReference type="InterPro" id="IPR051393">
    <property type="entry name" value="ABC_transporter_permease"/>
</dbReference>
<dbReference type="CDD" id="cd06261">
    <property type="entry name" value="TM_PBP2"/>
    <property type="match status" value="1"/>
</dbReference>
<dbReference type="InterPro" id="IPR000515">
    <property type="entry name" value="MetI-like"/>
</dbReference>
<evidence type="ECO:0000313" key="10">
    <source>
        <dbReference type="EMBL" id="QHB50746.1"/>
    </source>
</evidence>
<reference evidence="10 11" key="1">
    <citation type="submission" date="2019-12" db="EMBL/GenBank/DDBJ databases">
        <title>Lactobacillus hilgardii FLUB.</title>
        <authorList>
            <person name="Gustaw K."/>
        </authorList>
    </citation>
    <scope>NUCLEOTIDE SEQUENCE [LARGE SCALE GENOMIC DNA]</scope>
    <source>
        <strain evidence="10 11">FLUB</strain>
    </source>
</reference>
<dbReference type="Pfam" id="PF00528">
    <property type="entry name" value="BPD_transp_1"/>
    <property type="match status" value="1"/>
</dbReference>
<evidence type="ECO:0000256" key="2">
    <source>
        <dbReference type="ARBA" id="ARBA00022448"/>
    </source>
</evidence>
<comment type="subcellular location">
    <subcellularLocation>
        <location evidence="1 7">Cell membrane</location>
        <topology evidence="1 7">Multi-pass membrane protein</topology>
    </subcellularLocation>
</comment>
<feature type="transmembrane region" description="Helical" evidence="7">
    <location>
        <begin position="228"/>
        <end position="251"/>
    </location>
</feature>
<evidence type="ECO:0000256" key="7">
    <source>
        <dbReference type="RuleBase" id="RU363032"/>
    </source>
</evidence>
<keyword evidence="6 7" id="KW-0472">Membrane</keyword>
<feature type="region of interest" description="Disordered" evidence="8">
    <location>
        <begin position="1"/>
        <end position="20"/>
    </location>
</feature>
<keyword evidence="2 7" id="KW-0813">Transport</keyword>
<dbReference type="AlphaFoldDB" id="A0A6P1E0E1"/>
<protein>
    <submittedName>
        <fullName evidence="10">ABC transporter permease subunit</fullName>
    </submittedName>
</protein>
<gene>
    <name evidence="10" type="ORF">GQR93_00205</name>
</gene>
<feature type="transmembrane region" description="Helical" evidence="7">
    <location>
        <begin position="64"/>
        <end position="86"/>
    </location>
</feature>
<dbReference type="GO" id="GO:0005886">
    <property type="term" value="C:plasma membrane"/>
    <property type="evidence" value="ECO:0007669"/>
    <property type="project" value="UniProtKB-SubCell"/>
</dbReference>
<evidence type="ECO:0000256" key="3">
    <source>
        <dbReference type="ARBA" id="ARBA00022475"/>
    </source>
</evidence>
<dbReference type="SUPFAM" id="SSF161098">
    <property type="entry name" value="MetI-like"/>
    <property type="match status" value="1"/>
</dbReference>
<feature type="compositionally biased region" description="Polar residues" evidence="8">
    <location>
        <begin position="1"/>
        <end position="12"/>
    </location>
</feature>
<evidence type="ECO:0000256" key="8">
    <source>
        <dbReference type="SAM" id="MobiDB-lite"/>
    </source>
</evidence>
<keyword evidence="3" id="KW-1003">Cell membrane</keyword>
<proteinExistence type="inferred from homology"/>
<comment type="similarity">
    <text evidence="7">Belongs to the binding-protein-dependent transport system permease family.</text>
</comment>
<feature type="transmembrane region" description="Helical" evidence="7">
    <location>
        <begin position="182"/>
        <end position="207"/>
    </location>
</feature>
<dbReference type="InterPro" id="IPR035906">
    <property type="entry name" value="MetI-like_sf"/>
</dbReference>
<name>A0A6P1E0E1_LENHI</name>
<sequence>MLKSPATHSSTAPVAADHTKSKAEKSEAGFWLNAKDKYYAWIFLGPSLLILSVFIFYPMFRTLYLSLFLTNTVGKPTVFVGLSNYINLLTSADYLSSLGVTMVYVLAVTAITIVLGLVLANYASKQLAGIGIFRTLFSATMGVSVSVAAIFWLFIFNPSTGFLSLVSTWLHLPQINWLTDPVWAMLAVIITTVWMNLGFTFLILLGAMQSVPTTLYEAASIEGATPRYQLFHITIPMISPTLFFVSIITLIEGFKSFGLIDLMTKGGPTNATNMLVYRIYKDAFYSGNYAQASAESLILTVIIAIFTLIQFKVLEKRVNY</sequence>
<evidence type="ECO:0000256" key="5">
    <source>
        <dbReference type="ARBA" id="ARBA00022989"/>
    </source>
</evidence>
<feature type="transmembrane region" description="Helical" evidence="7">
    <location>
        <begin position="296"/>
        <end position="314"/>
    </location>
</feature>
<dbReference type="Gene3D" id="1.10.3720.10">
    <property type="entry name" value="MetI-like"/>
    <property type="match status" value="1"/>
</dbReference>
<feature type="transmembrane region" description="Helical" evidence="7">
    <location>
        <begin position="132"/>
        <end position="155"/>
    </location>
</feature>
<dbReference type="Proteomes" id="UP000465035">
    <property type="component" value="Chromosome"/>
</dbReference>
<dbReference type="PROSITE" id="PS50928">
    <property type="entry name" value="ABC_TM1"/>
    <property type="match status" value="1"/>
</dbReference>
<dbReference type="EMBL" id="CP047121">
    <property type="protein sequence ID" value="QHB50746.1"/>
    <property type="molecule type" value="Genomic_DNA"/>
</dbReference>
<feature type="transmembrane region" description="Helical" evidence="7">
    <location>
        <begin position="38"/>
        <end position="57"/>
    </location>
</feature>
<dbReference type="PANTHER" id="PTHR30193">
    <property type="entry name" value="ABC TRANSPORTER PERMEASE PROTEIN"/>
    <property type="match status" value="1"/>
</dbReference>
<feature type="domain" description="ABC transmembrane type-1" evidence="9">
    <location>
        <begin position="98"/>
        <end position="310"/>
    </location>
</feature>
<organism evidence="10 11">
    <name type="scientific">Lentilactobacillus hilgardii</name>
    <name type="common">Lactobacillus hilgardii</name>
    <dbReference type="NCBI Taxonomy" id="1588"/>
    <lineage>
        <taxon>Bacteria</taxon>
        <taxon>Bacillati</taxon>
        <taxon>Bacillota</taxon>
        <taxon>Bacilli</taxon>
        <taxon>Lactobacillales</taxon>
        <taxon>Lactobacillaceae</taxon>
        <taxon>Lentilactobacillus</taxon>
    </lineage>
</organism>